<organism evidence="2 3">
    <name type="scientific">Ganoderma sinense ZZ0214-1</name>
    <dbReference type="NCBI Taxonomy" id="1077348"/>
    <lineage>
        <taxon>Eukaryota</taxon>
        <taxon>Fungi</taxon>
        <taxon>Dikarya</taxon>
        <taxon>Basidiomycota</taxon>
        <taxon>Agaricomycotina</taxon>
        <taxon>Agaricomycetes</taxon>
        <taxon>Polyporales</taxon>
        <taxon>Polyporaceae</taxon>
        <taxon>Ganoderma</taxon>
    </lineage>
</organism>
<dbReference type="EMBL" id="AYKW01000068">
    <property type="protein sequence ID" value="PIL23593.1"/>
    <property type="molecule type" value="Genomic_DNA"/>
</dbReference>
<keyword evidence="3" id="KW-1185">Reference proteome</keyword>
<feature type="signal peptide" evidence="1">
    <location>
        <begin position="1"/>
        <end position="23"/>
    </location>
</feature>
<accession>A0A2G8RQ16</accession>
<name>A0A2G8RQ16_9APHY</name>
<dbReference type="AlphaFoldDB" id="A0A2G8RQ16"/>
<evidence type="ECO:0008006" key="4">
    <source>
        <dbReference type="Google" id="ProtNLM"/>
    </source>
</evidence>
<sequence length="167" mass="16981">MQPSHSLTRLALIVLALGMIGMATPPTGPSLSANEGEAVAEAADEPGPSLVSHEQLMHWIANTDAELTFIGKPINPLTPRSALDTTVTYCSIRTGGVCGGPCTVYTGGAKCLHAPDTNCLGASDTSVEFCTSAGCAGSCTQLSACGTKMDNGFCFTPGTESIVVPST</sequence>
<dbReference type="OrthoDB" id="2985022at2759"/>
<evidence type="ECO:0000313" key="2">
    <source>
        <dbReference type="EMBL" id="PIL23593.1"/>
    </source>
</evidence>
<protein>
    <recommendedName>
        <fullName evidence="4">Transporter</fullName>
    </recommendedName>
</protein>
<keyword evidence="1" id="KW-0732">Signal</keyword>
<evidence type="ECO:0000313" key="3">
    <source>
        <dbReference type="Proteomes" id="UP000230002"/>
    </source>
</evidence>
<dbReference type="Proteomes" id="UP000230002">
    <property type="component" value="Unassembled WGS sequence"/>
</dbReference>
<evidence type="ECO:0000256" key="1">
    <source>
        <dbReference type="SAM" id="SignalP"/>
    </source>
</evidence>
<gene>
    <name evidence="2" type="ORF">GSI_14906</name>
</gene>
<comment type="caution">
    <text evidence="2">The sequence shown here is derived from an EMBL/GenBank/DDBJ whole genome shotgun (WGS) entry which is preliminary data.</text>
</comment>
<proteinExistence type="predicted"/>
<reference evidence="2 3" key="1">
    <citation type="journal article" date="2015" name="Sci. Rep.">
        <title>Chromosome-level genome map provides insights into diverse defense mechanisms in the medicinal fungus Ganoderma sinense.</title>
        <authorList>
            <person name="Zhu Y."/>
            <person name="Xu J."/>
            <person name="Sun C."/>
            <person name="Zhou S."/>
            <person name="Xu H."/>
            <person name="Nelson D.R."/>
            <person name="Qian J."/>
            <person name="Song J."/>
            <person name="Luo H."/>
            <person name="Xiang L."/>
            <person name="Li Y."/>
            <person name="Xu Z."/>
            <person name="Ji A."/>
            <person name="Wang L."/>
            <person name="Lu S."/>
            <person name="Hayward A."/>
            <person name="Sun W."/>
            <person name="Li X."/>
            <person name="Schwartz D.C."/>
            <person name="Wang Y."/>
            <person name="Chen S."/>
        </authorList>
    </citation>
    <scope>NUCLEOTIDE SEQUENCE [LARGE SCALE GENOMIC DNA]</scope>
    <source>
        <strain evidence="2 3">ZZ0214-1</strain>
    </source>
</reference>
<feature type="chain" id="PRO_5013916710" description="Transporter" evidence="1">
    <location>
        <begin position="24"/>
        <end position="167"/>
    </location>
</feature>